<keyword evidence="1" id="KW-1133">Transmembrane helix</keyword>
<dbReference type="Proteomes" id="UP000628984">
    <property type="component" value="Unassembled WGS sequence"/>
</dbReference>
<dbReference type="PANTHER" id="PTHR35813">
    <property type="entry name" value="INNER MEMBRANE PROTEIN YBAN"/>
    <property type="match status" value="1"/>
</dbReference>
<feature type="transmembrane region" description="Helical" evidence="1">
    <location>
        <begin position="71"/>
        <end position="90"/>
    </location>
</feature>
<dbReference type="EMBL" id="BMYQ01000001">
    <property type="protein sequence ID" value="GGW24295.1"/>
    <property type="molecule type" value="Genomic_DNA"/>
</dbReference>
<dbReference type="GO" id="GO:0005886">
    <property type="term" value="C:plasma membrane"/>
    <property type="evidence" value="ECO:0007669"/>
    <property type="project" value="TreeGrafter"/>
</dbReference>
<comment type="caution">
    <text evidence="2">The sequence shown here is derived from an EMBL/GenBank/DDBJ whole genome shotgun (WGS) entry which is preliminary data.</text>
</comment>
<dbReference type="InterPro" id="IPR007401">
    <property type="entry name" value="DUF454"/>
</dbReference>
<reference evidence="2" key="1">
    <citation type="journal article" date="2014" name="Int. J. Syst. Evol. Microbiol.">
        <title>Complete genome sequence of Corynebacterium casei LMG S-19264T (=DSM 44701T), isolated from a smear-ripened cheese.</title>
        <authorList>
            <consortium name="US DOE Joint Genome Institute (JGI-PGF)"/>
            <person name="Walter F."/>
            <person name="Albersmeier A."/>
            <person name="Kalinowski J."/>
            <person name="Ruckert C."/>
        </authorList>
    </citation>
    <scope>NUCLEOTIDE SEQUENCE</scope>
    <source>
        <strain evidence="2">KCTC 23714</strain>
    </source>
</reference>
<keyword evidence="3" id="KW-1185">Reference proteome</keyword>
<dbReference type="AlphaFoldDB" id="A0A918IR84"/>
<protein>
    <recommendedName>
        <fullName evidence="4">DUF454 domain-containing protein</fullName>
    </recommendedName>
</protein>
<organism evidence="2 3">
    <name type="scientific">Gemmobacter lanyuensis</name>
    <dbReference type="NCBI Taxonomy" id="1054497"/>
    <lineage>
        <taxon>Bacteria</taxon>
        <taxon>Pseudomonadati</taxon>
        <taxon>Pseudomonadota</taxon>
        <taxon>Alphaproteobacteria</taxon>
        <taxon>Rhodobacterales</taxon>
        <taxon>Paracoccaceae</taxon>
        <taxon>Gemmobacter</taxon>
    </lineage>
</organism>
<name>A0A918IR84_9RHOB</name>
<reference evidence="2" key="2">
    <citation type="submission" date="2020-09" db="EMBL/GenBank/DDBJ databases">
        <authorList>
            <person name="Sun Q."/>
            <person name="Kim S."/>
        </authorList>
    </citation>
    <scope>NUCLEOTIDE SEQUENCE</scope>
    <source>
        <strain evidence="2">KCTC 23714</strain>
    </source>
</reference>
<feature type="transmembrane region" description="Helical" evidence="1">
    <location>
        <begin position="6"/>
        <end position="39"/>
    </location>
</feature>
<dbReference type="PANTHER" id="PTHR35813:SF1">
    <property type="entry name" value="INNER MEMBRANE PROTEIN YBAN"/>
    <property type="match status" value="1"/>
</dbReference>
<evidence type="ECO:0008006" key="4">
    <source>
        <dbReference type="Google" id="ProtNLM"/>
    </source>
</evidence>
<dbReference type="PIRSF" id="PIRSF016789">
    <property type="entry name" value="DUF454"/>
    <property type="match status" value="1"/>
</dbReference>
<gene>
    <name evidence="2" type="ORF">GCM10011452_09820</name>
</gene>
<evidence type="ECO:0000256" key="1">
    <source>
        <dbReference type="SAM" id="Phobius"/>
    </source>
</evidence>
<sequence length="121" mass="13065">MRPVWFAAGVVSVGLGVVGVVLPFLPTTPFMILAAACFARSSPRLHDWLWHHRVFGPAIRDWRRHGAIPKVAKRASVLAMGAAFGLSLLLALPWPALLAQGVVLVGMGSWILTRPDPPVVE</sequence>
<proteinExistence type="predicted"/>
<keyword evidence="1" id="KW-0472">Membrane</keyword>
<evidence type="ECO:0000313" key="3">
    <source>
        <dbReference type="Proteomes" id="UP000628984"/>
    </source>
</evidence>
<dbReference type="Pfam" id="PF04304">
    <property type="entry name" value="DUF454"/>
    <property type="match status" value="1"/>
</dbReference>
<dbReference type="RefSeq" id="WP_189632669.1">
    <property type="nucleotide sequence ID" value="NZ_BMYQ01000001.1"/>
</dbReference>
<accession>A0A918IR84</accession>
<evidence type="ECO:0000313" key="2">
    <source>
        <dbReference type="EMBL" id="GGW24295.1"/>
    </source>
</evidence>
<keyword evidence="1" id="KW-0812">Transmembrane</keyword>